<reference evidence="1" key="1">
    <citation type="submission" date="2014-11" db="EMBL/GenBank/DDBJ databases">
        <authorList>
            <person name="Amaro Gonzalez C."/>
        </authorList>
    </citation>
    <scope>NUCLEOTIDE SEQUENCE</scope>
</reference>
<reference evidence="1" key="2">
    <citation type="journal article" date="2015" name="Fish Shellfish Immunol.">
        <title>Early steps in the European eel (Anguilla anguilla)-Vibrio vulnificus interaction in the gills: Role of the RtxA13 toxin.</title>
        <authorList>
            <person name="Callol A."/>
            <person name="Pajuelo D."/>
            <person name="Ebbesson L."/>
            <person name="Teles M."/>
            <person name="MacKenzie S."/>
            <person name="Amaro C."/>
        </authorList>
    </citation>
    <scope>NUCLEOTIDE SEQUENCE</scope>
</reference>
<accession>A0A0E9TM54</accession>
<protein>
    <submittedName>
        <fullName evidence="1">Uncharacterized protein</fullName>
    </submittedName>
</protein>
<name>A0A0E9TM54_ANGAN</name>
<dbReference type="EMBL" id="GBXM01053838">
    <property type="protein sequence ID" value="JAH54739.1"/>
    <property type="molecule type" value="Transcribed_RNA"/>
</dbReference>
<dbReference type="AlphaFoldDB" id="A0A0E9TM54"/>
<sequence>MTYTTMVAFINSVFGVVSKYHLLIKARTQSLLFTLIVWLQMRCMSQFASRPLGDMCEGVKDKNQCLLEWGNQSKQYSPVKLYI</sequence>
<organism evidence="1">
    <name type="scientific">Anguilla anguilla</name>
    <name type="common">European freshwater eel</name>
    <name type="synonym">Muraena anguilla</name>
    <dbReference type="NCBI Taxonomy" id="7936"/>
    <lineage>
        <taxon>Eukaryota</taxon>
        <taxon>Metazoa</taxon>
        <taxon>Chordata</taxon>
        <taxon>Craniata</taxon>
        <taxon>Vertebrata</taxon>
        <taxon>Euteleostomi</taxon>
        <taxon>Actinopterygii</taxon>
        <taxon>Neopterygii</taxon>
        <taxon>Teleostei</taxon>
        <taxon>Anguilliformes</taxon>
        <taxon>Anguillidae</taxon>
        <taxon>Anguilla</taxon>
    </lineage>
</organism>
<evidence type="ECO:0000313" key="1">
    <source>
        <dbReference type="EMBL" id="JAH54739.1"/>
    </source>
</evidence>
<proteinExistence type="predicted"/>